<keyword evidence="3" id="KW-1185">Reference proteome</keyword>
<feature type="signal peptide" evidence="1">
    <location>
        <begin position="1"/>
        <end position="22"/>
    </location>
</feature>
<name>A0A327Q3Q0_9BACT</name>
<feature type="chain" id="PRO_5016399984" description="Outer membrane protein with beta-barrel domain" evidence="1">
    <location>
        <begin position="23"/>
        <end position="189"/>
    </location>
</feature>
<dbReference type="OrthoDB" id="668980at2"/>
<keyword evidence="1" id="KW-0732">Signal</keyword>
<dbReference type="EMBL" id="QLLL01000011">
    <property type="protein sequence ID" value="RAI98653.1"/>
    <property type="molecule type" value="Genomic_DNA"/>
</dbReference>
<dbReference type="Proteomes" id="UP000249547">
    <property type="component" value="Unassembled WGS sequence"/>
</dbReference>
<evidence type="ECO:0000256" key="1">
    <source>
        <dbReference type="SAM" id="SignalP"/>
    </source>
</evidence>
<protein>
    <recommendedName>
        <fullName evidence="4">Outer membrane protein with beta-barrel domain</fullName>
    </recommendedName>
</protein>
<reference evidence="2 3" key="1">
    <citation type="submission" date="2018-06" db="EMBL/GenBank/DDBJ databases">
        <title>Genomic Encyclopedia of Archaeal and Bacterial Type Strains, Phase II (KMG-II): from individual species to whole genera.</title>
        <authorList>
            <person name="Goeker M."/>
        </authorList>
    </citation>
    <scope>NUCLEOTIDE SEQUENCE [LARGE SCALE GENOMIC DNA]</scope>
    <source>
        <strain evidence="2 3">DSM 23857</strain>
    </source>
</reference>
<dbReference type="AlphaFoldDB" id="A0A327Q3Q0"/>
<sequence>MQTSKLLAIVVCCLALSISTYAQRIGKKKSFGFGIEYSPITDNYLSHYYVAGVGASFSFRYKVGPGYITAGTGVKAFAPNEKEGMDPEVGVQIPLKAGYKYNITKHLFVMGEIGANFYTTTYYDEYDYSDYEYSTGFIAAPSIGVQFGIFEAALRYDYFTMTDYHYENYREIETRKGVGVPTIHVGFNF</sequence>
<gene>
    <name evidence="2" type="ORF">LX64_04638</name>
</gene>
<organism evidence="2 3">
    <name type="scientific">Chitinophaga skermanii</name>
    <dbReference type="NCBI Taxonomy" id="331697"/>
    <lineage>
        <taxon>Bacteria</taxon>
        <taxon>Pseudomonadati</taxon>
        <taxon>Bacteroidota</taxon>
        <taxon>Chitinophagia</taxon>
        <taxon>Chitinophagales</taxon>
        <taxon>Chitinophagaceae</taxon>
        <taxon>Chitinophaga</taxon>
    </lineage>
</organism>
<dbReference type="RefSeq" id="WP_111600027.1">
    <property type="nucleotide sequence ID" value="NZ_QLLL01000011.1"/>
</dbReference>
<evidence type="ECO:0000313" key="2">
    <source>
        <dbReference type="EMBL" id="RAI98653.1"/>
    </source>
</evidence>
<accession>A0A327Q3Q0</accession>
<evidence type="ECO:0008006" key="4">
    <source>
        <dbReference type="Google" id="ProtNLM"/>
    </source>
</evidence>
<evidence type="ECO:0000313" key="3">
    <source>
        <dbReference type="Proteomes" id="UP000249547"/>
    </source>
</evidence>
<comment type="caution">
    <text evidence="2">The sequence shown here is derived from an EMBL/GenBank/DDBJ whole genome shotgun (WGS) entry which is preliminary data.</text>
</comment>
<proteinExistence type="predicted"/>